<dbReference type="InterPro" id="IPR050415">
    <property type="entry name" value="MRET"/>
</dbReference>
<organism evidence="2 3">
    <name type="scientific">Pontiella agarivorans</name>
    <dbReference type="NCBI Taxonomy" id="3038953"/>
    <lineage>
        <taxon>Bacteria</taxon>
        <taxon>Pseudomonadati</taxon>
        <taxon>Kiritimatiellota</taxon>
        <taxon>Kiritimatiellia</taxon>
        <taxon>Kiritimatiellales</taxon>
        <taxon>Pontiellaceae</taxon>
        <taxon>Pontiella</taxon>
    </lineage>
</organism>
<reference evidence="2 3" key="1">
    <citation type="journal article" date="2024" name="Appl. Environ. Microbiol.">
        <title>Pontiella agarivorans sp. nov., a novel marine anaerobic bacterium capable of degrading macroalgal polysaccharides and fixing nitrogen.</title>
        <authorList>
            <person name="Liu N."/>
            <person name="Kivenson V."/>
            <person name="Peng X."/>
            <person name="Cui Z."/>
            <person name="Lankiewicz T.S."/>
            <person name="Gosselin K.M."/>
            <person name="English C.J."/>
            <person name="Blair E.M."/>
            <person name="O'Malley M.A."/>
            <person name="Valentine D.L."/>
        </authorList>
    </citation>
    <scope>NUCLEOTIDE SEQUENCE [LARGE SCALE GENOMIC DNA]</scope>
    <source>
        <strain evidence="2 3">NLcol2</strain>
    </source>
</reference>
<dbReference type="Gene3D" id="3.40.50.80">
    <property type="entry name" value="Nucleotide-binding domain of ferredoxin-NADP reductase (FNR) module"/>
    <property type="match status" value="1"/>
</dbReference>
<evidence type="ECO:0000259" key="1">
    <source>
        <dbReference type="PROSITE" id="PS51384"/>
    </source>
</evidence>
<evidence type="ECO:0000313" key="3">
    <source>
        <dbReference type="Proteomes" id="UP001290861"/>
    </source>
</evidence>
<dbReference type="Gene3D" id="2.40.30.10">
    <property type="entry name" value="Translation factors"/>
    <property type="match status" value="1"/>
</dbReference>
<dbReference type="Pfam" id="PF00175">
    <property type="entry name" value="NAD_binding_1"/>
    <property type="match status" value="1"/>
</dbReference>
<comment type="caution">
    <text evidence="2">The sequence shown here is derived from an EMBL/GenBank/DDBJ whole genome shotgun (WGS) entry which is preliminary data.</text>
</comment>
<feature type="domain" description="FAD-binding FR-type" evidence="1">
    <location>
        <begin position="6"/>
        <end position="103"/>
    </location>
</feature>
<dbReference type="SUPFAM" id="SSF63380">
    <property type="entry name" value="Riboflavin synthase domain-like"/>
    <property type="match status" value="1"/>
</dbReference>
<dbReference type="SUPFAM" id="SSF52343">
    <property type="entry name" value="Ferredoxin reductase-like, C-terminal NADP-linked domain"/>
    <property type="match status" value="1"/>
</dbReference>
<dbReference type="PROSITE" id="PS51384">
    <property type="entry name" value="FAD_FR"/>
    <property type="match status" value="1"/>
</dbReference>
<dbReference type="PANTHER" id="PTHR47354">
    <property type="entry name" value="NADH OXIDOREDUCTASE HCR"/>
    <property type="match status" value="1"/>
</dbReference>
<dbReference type="InterPro" id="IPR017938">
    <property type="entry name" value="Riboflavin_synthase-like_b-brl"/>
</dbReference>
<name>A0ABU5N1M4_9BACT</name>
<dbReference type="RefSeq" id="WP_322610124.1">
    <property type="nucleotide sequence ID" value="NZ_JARVCO010000012.1"/>
</dbReference>
<proteinExistence type="predicted"/>
<dbReference type="Pfam" id="PF00970">
    <property type="entry name" value="FAD_binding_6"/>
    <property type="match status" value="1"/>
</dbReference>
<gene>
    <name evidence="2" type="ORF">P9H32_17095</name>
</gene>
<sequence>MLSTTKKRSTCKVLEIRRLTPETAVVRFEREGLDFEPGQYIRVGLEGDPEIRDYSVYSGSNHADYLEVLVRRVEDGLVSKQLCDLDVGEAVSVGGPYGHFKLLDEVREKPLLLISTGTGISPFHSFAESYTGLNYRLIHGTARADEAYESDFYGDHYFHCVSREEGGDFKGRVTDYLRDLEIDPETNAYLCGNCDMIYEAFDMLQDKGLPTAQIHTEVYF</sequence>
<dbReference type="InterPro" id="IPR017927">
    <property type="entry name" value="FAD-bd_FR_type"/>
</dbReference>
<protein>
    <submittedName>
        <fullName evidence="2">FAD-binding oxidoreductase</fullName>
    </submittedName>
</protein>
<dbReference type="InterPro" id="IPR001433">
    <property type="entry name" value="OxRdtase_FAD/NAD-bd"/>
</dbReference>
<evidence type="ECO:0000313" key="2">
    <source>
        <dbReference type="EMBL" id="MDZ8120351.1"/>
    </source>
</evidence>
<dbReference type="InterPro" id="IPR039261">
    <property type="entry name" value="FNR_nucleotide-bd"/>
</dbReference>
<accession>A0ABU5N1M4</accession>
<keyword evidence="3" id="KW-1185">Reference proteome</keyword>
<dbReference type="Proteomes" id="UP001290861">
    <property type="component" value="Unassembled WGS sequence"/>
</dbReference>
<dbReference type="PRINTS" id="PR00371">
    <property type="entry name" value="FPNCR"/>
</dbReference>
<dbReference type="InterPro" id="IPR008333">
    <property type="entry name" value="Cbr1-like_FAD-bd_dom"/>
</dbReference>
<dbReference type="EMBL" id="JARVCO010000012">
    <property type="protein sequence ID" value="MDZ8120351.1"/>
    <property type="molecule type" value="Genomic_DNA"/>
</dbReference>
<dbReference type="PANTHER" id="PTHR47354:SF5">
    <property type="entry name" value="PROTEIN RFBI"/>
    <property type="match status" value="1"/>
</dbReference>
<dbReference type="InterPro" id="IPR001709">
    <property type="entry name" value="Flavoprot_Pyr_Nucl_cyt_Rdtase"/>
</dbReference>